<organism evidence="2 3">
    <name type="scientific">Oleispira antarctica RB-8</name>
    <dbReference type="NCBI Taxonomy" id="698738"/>
    <lineage>
        <taxon>Bacteria</taxon>
        <taxon>Pseudomonadati</taxon>
        <taxon>Pseudomonadota</taxon>
        <taxon>Gammaproteobacteria</taxon>
        <taxon>Oceanospirillales</taxon>
        <taxon>Oceanospirillaceae</taxon>
        <taxon>Oleispira</taxon>
    </lineage>
</organism>
<dbReference type="AlphaFoldDB" id="R4YNY9"/>
<feature type="domain" description="DUF6268" evidence="1">
    <location>
        <begin position="107"/>
        <end position="276"/>
    </location>
</feature>
<evidence type="ECO:0000313" key="2">
    <source>
        <dbReference type="EMBL" id="CCK76742.1"/>
    </source>
</evidence>
<dbReference type="Proteomes" id="UP000032749">
    <property type="component" value="Chromosome"/>
</dbReference>
<proteinExistence type="predicted"/>
<gene>
    <name evidence="2" type="ORF">OLEAN_C25660</name>
</gene>
<evidence type="ECO:0000259" key="1">
    <source>
        <dbReference type="Pfam" id="PF19783"/>
    </source>
</evidence>
<keyword evidence="3" id="KW-1185">Reference proteome</keyword>
<dbReference type="Gene3D" id="2.40.160.60">
    <property type="entry name" value="Outer membrane protein transport protein (OMPP1/FadL/TodX)"/>
    <property type="match status" value="1"/>
</dbReference>
<dbReference type="Pfam" id="PF19783">
    <property type="entry name" value="DUF6268"/>
    <property type="match status" value="1"/>
</dbReference>
<dbReference type="STRING" id="698738.OLEAN_C25660"/>
<dbReference type="HOGENOM" id="CLU_927000_0_0_6"/>
<dbReference type="InterPro" id="IPR046235">
    <property type="entry name" value="DUF6268"/>
</dbReference>
<dbReference type="KEGG" id="oai:OLEAN_C25660"/>
<protein>
    <recommendedName>
        <fullName evidence="1">DUF6268 domain-containing protein</fullName>
    </recommendedName>
</protein>
<name>R4YNY9_OLEAN</name>
<dbReference type="EMBL" id="FO203512">
    <property type="protein sequence ID" value="CCK76742.1"/>
    <property type="molecule type" value="Genomic_DNA"/>
</dbReference>
<sequence>MSITLLIFSHWVSAESSGIEKSGIESSGAEVSKPEKKLTVPKDMAMGIKHRSYDFSSIEKTSAKFAMDSTLVKLPLGKFDFGKSFFIPSLSIEKTAFRFDDVDADNQEVYTLKSTLMVVTPSDDQWTRIIQFTPSLHSDLDAIDEDAFSLLGLAMWRYQSTEVSTWTMGVGFTRLFGEYKPIPLISYQYKVADNIQFDVGFPITKAEYRWQSDWSVYASIAPVGGNWRYQSEEDERLNISYSSWVAATGIRYQFKPKLWAAFELGQSFARKLNLDADNSSTEEVDISDAPVVMLSFGFHP</sequence>
<dbReference type="OrthoDB" id="6117930at2"/>
<accession>R4YNY9</accession>
<reference evidence="2 3" key="1">
    <citation type="journal article" date="2013" name="Nat. Commun.">
        <title>Genome sequence and functional genomic analysis of the oil-degrading bacterium Oleispira antarctica.</title>
        <authorList>
            <person name="Kube M."/>
            <person name="Chernikova T.N."/>
            <person name="Al-Ramahi Y."/>
            <person name="Beloqui A."/>
            <person name="Lopez-Cortez N."/>
            <person name="Guazzaroni M.E."/>
            <person name="Heipieper H.J."/>
            <person name="Klages S."/>
            <person name="Kotsyurbenko O.R."/>
            <person name="Langer I."/>
            <person name="Nechitaylo T.Y."/>
            <person name="Lunsdorf H."/>
            <person name="Fernandez M."/>
            <person name="Juarez S."/>
            <person name="Ciordia S."/>
            <person name="Singer A."/>
            <person name="Kagan O."/>
            <person name="Egorova O."/>
            <person name="Petit P.A."/>
            <person name="Stogios P."/>
            <person name="Kim Y."/>
            <person name="Tchigvintsev A."/>
            <person name="Flick R."/>
            <person name="Denaro R."/>
            <person name="Genovese M."/>
            <person name="Albar J.P."/>
            <person name="Reva O.N."/>
            <person name="Martinez-Gomariz M."/>
            <person name="Tran H."/>
            <person name="Ferrer M."/>
            <person name="Savchenko A."/>
            <person name="Yakunin A.F."/>
            <person name="Yakimov M.M."/>
            <person name="Golyshina O.V."/>
            <person name="Reinhardt R."/>
            <person name="Golyshin P.N."/>
        </authorList>
    </citation>
    <scope>NUCLEOTIDE SEQUENCE [LARGE SCALE GENOMIC DNA]</scope>
</reference>
<evidence type="ECO:0000313" key="3">
    <source>
        <dbReference type="Proteomes" id="UP000032749"/>
    </source>
</evidence>